<dbReference type="PANTHER" id="PTHR38471">
    <property type="entry name" value="FOUR HELIX BUNDLE PROTEIN"/>
    <property type="match status" value="1"/>
</dbReference>
<dbReference type="EMBL" id="BAABRV010000001">
    <property type="protein sequence ID" value="GAA5531682.1"/>
    <property type="molecule type" value="Genomic_DNA"/>
</dbReference>
<dbReference type="RefSeq" id="WP_345450120.1">
    <property type="nucleotide sequence ID" value="NZ_BAABRV010000001.1"/>
</dbReference>
<dbReference type="Pfam" id="PF05635">
    <property type="entry name" value="23S_rRNA_IVP"/>
    <property type="match status" value="1"/>
</dbReference>
<dbReference type="InterPro" id="IPR012657">
    <property type="entry name" value="23S_rRNA-intervening_sequence"/>
</dbReference>
<name>A0ABP9X8G6_9DEIO</name>
<dbReference type="InterPro" id="IPR036583">
    <property type="entry name" value="23S_rRNA_IVS_sf"/>
</dbReference>
<comment type="caution">
    <text evidence="1">The sequence shown here is derived from an EMBL/GenBank/DDBJ whole genome shotgun (WGS) entry which is preliminary data.</text>
</comment>
<proteinExistence type="predicted"/>
<dbReference type="SUPFAM" id="SSF158446">
    <property type="entry name" value="IVS-encoded protein-like"/>
    <property type="match status" value="1"/>
</dbReference>
<gene>
    <name evidence="1" type="ORF">Dalu01_00055</name>
</gene>
<dbReference type="Proteomes" id="UP001404956">
    <property type="component" value="Unassembled WGS sequence"/>
</dbReference>
<evidence type="ECO:0000313" key="1">
    <source>
        <dbReference type="EMBL" id="GAA5531682.1"/>
    </source>
</evidence>
<organism evidence="1 2">
    <name type="scientific">Deinococcus aluminii</name>
    <dbReference type="NCBI Taxonomy" id="1656885"/>
    <lineage>
        <taxon>Bacteria</taxon>
        <taxon>Thermotogati</taxon>
        <taxon>Deinococcota</taxon>
        <taxon>Deinococci</taxon>
        <taxon>Deinococcales</taxon>
        <taxon>Deinococcaceae</taxon>
        <taxon>Deinococcus</taxon>
    </lineage>
</organism>
<reference evidence="1 2" key="1">
    <citation type="submission" date="2024-02" db="EMBL/GenBank/DDBJ databases">
        <title>Deinococcus aluminii NBRC 112889.</title>
        <authorList>
            <person name="Ichikawa N."/>
            <person name="Katano-Makiyama Y."/>
            <person name="Hidaka K."/>
        </authorList>
    </citation>
    <scope>NUCLEOTIDE SEQUENCE [LARGE SCALE GENOMIC DNA]</scope>
    <source>
        <strain evidence="1 2">NBRC 112889</strain>
    </source>
</reference>
<protein>
    <recommendedName>
        <fullName evidence="3">Four helix bundle protein</fullName>
    </recommendedName>
</protein>
<dbReference type="Gene3D" id="1.20.1440.60">
    <property type="entry name" value="23S rRNA-intervening sequence"/>
    <property type="match status" value="1"/>
</dbReference>
<keyword evidence="2" id="KW-1185">Reference proteome</keyword>
<dbReference type="CDD" id="cd16377">
    <property type="entry name" value="23S_rRNA_IVP_like"/>
    <property type="match status" value="1"/>
</dbReference>
<dbReference type="PANTHER" id="PTHR38471:SF2">
    <property type="entry name" value="FOUR HELIX BUNDLE PROTEIN"/>
    <property type="match status" value="1"/>
</dbReference>
<accession>A0ABP9X8G6</accession>
<evidence type="ECO:0008006" key="3">
    <source>
        <dbReference type="Google" id="ProtNLM"/>
    </source>
</evidence>
<dbReference type="NCBIfam" id="TIGR02436">
    <property type="entry name" value="four helix bundle protein"/>
    <property type="match status" value="1"/>
</dbReference>
<sequence length="125" mass="13913">MTETGPGTVRRLEIWQEGMSLVEAVYRLSATWPKEEIYGLTSQARRAAVSIPANIAEGVGRGTRPEAARFARIALASAYELHTLLELSARLNLTSAPALIEVLTPLDRLTRRLSRFIQYQEMTKA</sequence>
<evidence type="ECO:0000313" key="2">
    <source>
        <dbReference type="Proteomes" id="UP001404956"/>
    </source>
</evidence>